<accession>A0AAV1IJQ7</accession>
<protein>
    <recommendedName>
        <fullName evidence="6">RRM domain-containing protein</fullName>
    </recommendedName>
</protein>
<dbReference type="InterPro" id="IPR035979">
    <property type="entry name" value="RBD_domain_sf"/>
</dbReference>
<feature type="domain" description="RRM" evidence="6">
    <location>
        <begin position="18"/>
        <end position="96"/>
    </location>
</feature>
<dbReference type="InterPro" id="IPR000504">
    <property type="entry name" value="RRM_dom"/>
</dbReference>
<dbReference type="InterPro" id="IPR012677">
    <property type="entry name" value="Nucleotide-bd_a/b_plait_sf"/>
</dbReference>
<evidence type="ECO:0000313" key="7">
    <source>
        <dbReference type="EMBL" id="CAK0786432.1"/>
    </source>
</evidence>
<comment type="subcellular location">
    <subcellularLocation>
        <location evidence="1">Nucleus</location>
        <location evidence="1">Nucleolus</location>
    </subcellularLocation>
</comment>
<dbReference type="PANTHER" id="PTHR46754">
    <property type="entry name" value="MKI67 FHA DOMAIN-INTERACTING NUCLEOLAR PHOSPHOPROTEIN"/>
    <property type="match status" value="1"/>
</dbReference>
<feature type="compositionally biased region" description="Basic and acidic residues" evidence="5">
    <location>
        <begin position="120"/>
        <end position="143"/>
    </location>
</feature>
<evidence type="ECO:0000256" key="3">
    <source>
        <dbReference type="ARBA" id="ARBA00023242"/>
    </source>
</evidence>
<keyword evidence="8" id="KW-1185">Reference proteome</keyword>
<dbReference type="SUPFAM" id="SSF54928">
    <property type="entry name" value="RNA-binding domain, RBD"/>
    <property type="match status" value="1"/>
</dbReference>
<feature type="region of interest" description="Disordered" evidence="5">
    <location>
        <begin position="120"/>
        <end position="155"/>
    </location>
</feature>
<sequence length="178" mass="20815">MSTPAQPSTSGQEVEPSRVLYIGHLPHGFYEKQIKDFFTQFGNVTNVRVSRNKKTGKAKHYAFLEFQYPEVAATAAEAMNDYMLFTQKLVVKMVSEKDQHKDLWKGANRKFSKVPWHKIEAQRHNAERTPDQQQQRLERALRRDKQRQKRIRDSGIEYEYKPLEAAVAPKAKHTRLDD</sequence>
<dbReference type="EMBL" id="CAUYUE010000014">
    <property type="protein sequence ID" value="CAK0786432.1"/>
    <property type="molecule type" value="Genomic_DNA"/>
</dbReference>
<evidence type="ECO:0000259" key="6">
    <source>
        <dbReference type="PROSITE" id="PS50102"/>
    </source>
</evidence>
<dbReference type="GO" id="GO:0003723">
    <property type="term" value="F:RNA binding"/>
    <property type="evidence" value="ECO:0007669"/>
    <property type="project" value="UniProtKB-UniRule"/>
</dbReference>
<organism evidence="7 8">
    <name type="scientific">Coccomyxa viridis</name>
    <dbReference type="NCBI Taxonomy" id="1274662"/>
    <lineage>
        <taxon>Eukaryota</taxon>
        <taxon>Viridiplantae</taxon>
        <taxon>Chlorophyta</taxon>
        <taxon>core chlorophytes</taxon>
        <taxon>Trebouxiophyceae</taxon>
        <taxon>Trebouxiophyceae incertae sedis</taxon>
        <taxon>Coccomyxaceae</taxon>
        <taxon>Coccomyxa</taxon>
    </lineage>
</organism>
<dbReference type="CDD" id="cd12307">
    <property type="entry name" value="RRM_NIFK_like"/>
    <property type="match status" value="1"/>
</dbReference>
<evidence type="ECO:0000313" key="8">
    <source>
        <dbReference type="Proteomes" id="UP001314263"/>
    </source>
</evidence>
<dbReference type="Proteomes" id="UP001314263">
    <property type="component" value="Unassembled WGS sequence"/>
</dbReference>
<dbReference type="Gene3D" id="3.30.70.330">
    <property type="match status" value="1"/>
</dbReference>
<keyword evidence="2 4" id="KW-0694">RNA-binding</keyword>
<reference evidence="7 8" key="1">
    <citation type="submission" date="2023-10" db="EMBL/GenBank/DDBJ databases">
        <authorList>
            <person name="Maclean D."/>
            <person name="Macfadyen A."/>
        </authorList>
    </citation>
    <scope>NUCLEOTIDE SEQUENCE [LARGE SCALE GENOMIC DNA]</scope>
</reference>
<proteinExistence type="predicted"/>
<evidence type="ECO:0000256" key="4">
    <source>
        <dbReference type="PROSITE-ProRule" id="PRU00176"/>
    </source>
</evidence>
<comment type="caution">
    <text evidence="7">The sequence shown here is derived from an EMBL/GenBank/DDBJ whole genome shotgun (WGS) entry which is preliminary data.</text>
</comment>
<dbReference type="Pfam" id="PF00076">
    <property type="entry name" value="RRM_1"/>
    <property type="match status" value="1"/>
</dbReference>
<evidence type="ECO:0000256" key="1">
    <source>
        <dbReference type="ARBA" id="ARBA00004604"/>
    </source>
</evidence>
<dbReference type="AlphaFoldDB" id="A0AAV1IJQ7"/>
<evidence type="ECO:0000256" key="5">
    <source>
        <dbReference type="SAM" id="MobiDB-lite"/>
    </source>
</evidence>
<gene>
    <name evidence="7" type="ORF">CVIRNUC_009645</name>
</gene>
<evidence type="ECO:0000256" key="2">
    <source>
        <dbReference type="ARBA" id="ARBA00022884"/>
    </source>
</evidence>
<keyword evidence="3" id="KW-0539">Nucleus</keyword>
<dbReference type="PROSITE" id="PS50102">
    <property type="entry name" value="RRM"/>
    <property type="match status" value="1"/>
</dbReference>
<dbReference type="GO" id="GO:0005730">
    <property type="term" value="C:nucleolus"/>
    <property type="evidence" value="ECO:0007669"/>
    <property type="project" value="UniProtKB-SubCell"/>
</dbReference>
<dbReference type="SMART" id="SM00360">
    <property type="entry name" value="RRM"/>
    <property type="match status" value="1"/>
</dbReference>
<name>A0AAV1IJQ7_9CHLO</name>